<evidence type="ECO:0000259" key="1">
    <source>
        <dbReference type="Pfam" id="PF17906"/>
    </source>
</evidence>
<dbReference type="EMBL" id="HE600970">
    <property type="protein sequence ID" value="CAP22094.2"/>
    <property type="molecule type" value="Genomic_DNA"/>
</dbReference>
<name>A8WNN9_CAEBR</name>
<proteinExistence type="predicted"/>
<dbReference type="Proteomes" id="UP000008549">
    <property type="component" value="Unassembled WGS sequence"/>
</dbReference>
<dbReference type="Pfam" id="PF17906">
    <property type="entry name" value="HTH_48"/>
    <property type="match status" value="1"/>
</dbReference>
<dbReference type="AlphaFoldDB" id="A8WNN9"/>
<dbReference type="InParanoid" id="A8WNN9"/>
<evidence type="ECO:0000313" key="2">
    <source>
        <dbReference type="EMBL" id="CAP22094.2"/>
    </source>
</evidence>
<dbReference type="CTD" id="8571643"/>
<dbReference type="CDD" id="cd22150">
    <property type="entry name" value="F-box_CeFBXA-like"/>
    <property type="match status" value="1"/>
</dbReference>
<dbReference type="OMA" id="NEPFETY"/>
<evidence type="ECO:0000313" key="4">
    <source>
        <dbReference type="WormBase" id="CBG00531"/>
    </source>
</evidence>
<gene>
    <name evidence="2 4" type="ORF">CBG00531</name>
    <name evidence="2" type="ORF">CBG_00531</name>
</gene>
<reference evidence="2 3" key="1">
    <citation type="journal article" date="2003" name="PLoS Biol.">
        <title>The genome sequence of Caenorhabditis briggsae: a platform for comparative genomics.</title>
        <authorList>
            <person name="Stein L.D."/>
            <person name="Bao Z."/>
            <person name="Blasiar D."/>
            <person name="Blumenthal T."/>
            <person name="Brent M.R."/>
            <person name="Chen N."/>
            <person name="Chinwalla A."/>
            <person name="Clarke L."/>
            <person name="Clee C."/>
            <person name="Coghlan A."/>
            <person name="Coulson A."/>
            <person name="D'Eustachio P."/>
            <person name="Fitch D.H."/>
            <person name="Fulton L.A."/>
            <person name="Fulton R.E."/>
            <person name="Griffiths-Jones S."/>
            <person name="Harris T.W."/>
            <person name="Hillier L.W."/>
            <person name="Kamath R."/>
            <person name="Kuwabara P.E."/>
            <person name="Mardis E.R."/>
            <person name="Marra M.A."/>
            <person name="Miner T.L."/>
            <person name="Minx P."/>
            <person name="Mullikin J.C."/>
            <person name="Plumb R.W."/>
            <person name="Rogers J."/>
            <person name="Schein J.E."/>
            <person name="Sohrmann M."/>
            <person name="Spieth J."/>
            <person name="Stajich J.E."/>
            <person name="Wei C."/>
            <person name="Willey D."/>
            <person name="Wilson R.K."/>
            <person name="Durbin R."/>
            <person name="Waterston R.H."/>
        </authorList>
    </citation>
    <scope>NUCLEOTIDE SEQUENCE [LARGE SCALE GENOMIC DNA]</scope>
    <source>
        <strain evidence="2 3">AF16</strain>
    </source>
</reference>
<accession>A8WNN9</accession>
<feature type="domain" description="Mos1 transposase HTH" evidence="1">
    <location>
        <begin position="11"/>
        <end position="63"/>
    </location>
</feature>
<dbReference type="InterPro" id="IPR041426">
    <property type="entry name" value="Mos1_HTH"/>
</dbReference>
<organism evidence="2 3">
    <name type="scientific">Caenorhabditis briggsae</name>
    <dbReference type="NCBI Taxonomy" id="6238"/>
    <lineage>
        <taxon>Eukaryota</taxon>
        <taxon>Metazoa</taxon>
        <taxon>Ecdysozoa</taxon>
        <taxon>Nematoda</taxon>
        <taxon>Chromadorea</taxon>
        <taxon>Rhabditida</taxon>
        <taxon>Rhabditina</taxon>
        <taxon>Rhabditomorpha</taxon>
        <taxon>Rhabditoidea</taxon>
        <taxon>Rhabditidae</taxon>
        <taxon>Peloderinae</taxon>
        <taxon>Caenorhabditis</taxon>
    </lineage>
</organism>
<sequence>MTEKPSILENPKFLRSCILYESLGDWKYCKVYDVYADMCRRFNDNFMDYPEFEFWWLRFLAGNFDIDYDRNQDPKYRTITDMPIQIFDKICENLGEGYQEKYRFVFRHVCKSFRALADSWAQNFRSVSIESGYRDQISMFIDGGTRYYVEKNRALSDFLSILTDPDLKLYNIQIDSHLDKQFLERFVLKLESLKIKIHVENVHLEMEETEIQKRIAALYQVETIEKAHFKGSQFQIIQFLDEMIKNQAENPKFQHLRKLKILKMEFQCDSLFLRESTKIVQYLLRFPDLKYCRVTGKVTSFKKLKERIEQFGVRRADNNPDIFHYPIPKSADFLKIQIFKNVFFNFLFKTSSSIYTSDLHPLVD</sequence>
<evidence type="ECO:0000313" key="3">
    <source>
        <dbReference type="Proteomes" id="UP000008549"/>
    </source>
</evidence>
<dbReference type="STRING" id="6238.A8WNN9"/>
<dbReference type="WormBase" id="CBG00531">
    <property type="protein sequence ID" value="CBP13864"/>
    <property type="gene ID" value="WBGene00023907"/>
</dbReference>
<dbReference type="KEGG" id="cbr:CBG_00531"/>
<reference evidence="2 3" key="2">
    <citation type="journal article" date="2011" name="PLoS Genet.">
        <title>Caenorhabditis briggsae recombinant inbred line genotypes reveal inter-strain incompatibility and the evolution of recombination.</title>
        <authorList>
            <person name="Ross J.A."/>
            <person name="Koboldt D.C."/>
            <person name="Staisch J.E."/>
            <person name="Chamberlin H.M."/>
            <person name="Gupta B.P."/>
            <person name="Miller R.D."/>
            <person name="Baird S.E."/>
            <person name="Haag E.S."/>
        </authorList>
    </citation>
    <scope>NUCLEOTIDE SEQUENCE [LARGE SCALE GENOMIC DNA]</scope>
    <source>
        <strain evidence="2 3">AF16</strain>
    </source>
</reference>
<keyword evidence="3" id="KW-1185">Reference proteome</keyword>
<dbReference type="RefSeq" id="XP_002630129.2">
    <property type="nucleotide sequence ID" value="XM_002630083.2"/>
</dbReference>
<dbReference type="HOGENOM" id="CLU_030831_3_3_1"/>
<dbReference type="GeneID" id="8571643"/>
<dbReference type="eggNOG" id="ENOG502R2BB">
    <property type="taxonomic scope" value="Eukaryota"/>
</dbReference>
<protein>
    <submittedName>
        <fullName evidence="2">Protein CBG00531</fullName>
    </submittedName>
</protein>